<evidence type="ECO:0000313" key="10">
    <source>
        <dbReference type="EMBL" id="ADU66647.1"/>
    </source>
</evidence>
<dbReference type="Gene3D" id="2.40.30.170">
    <property type="match status" value="1"/>
</dbReference>
<feature type="region of interest" description="Disordered" evidence="6">
    <location>
        <begin position="423"/>
        <end position="448"/>
    </location>
</feature>
<dbReference type="HOGENOM" id="CLU_018816_14_1_0"/>
<feature type="domain" description="Multidrug resistance protein MdtA-like beta-barrel" evidence="8">
    <location>
        <begin position="234"/>
        <end position="309"/>
    </location>
</feature>
<evidence type="ECO:0000256" key="4">
    <source>
        <dbReference type="ARBA" id="ARBA00023054"/>
    </source>
</evidence>
<dbReference type="NCBIfam" id="TIGR01730">
    <property type="entry name" value="RND_mfp"/>
    <property type="match status" value="1"/>
</dbReference>
<evidence type="ECO:0000256" key="6">
    <source>
        <dbReference type="SAM" id="MobiDB-lite"/>
    </source>
</evidence>
<feature type="coiled-coil region" evidence="5">
    <location>
        <begin position="158"/>
        <end position="192"/>
    </location>
</feature>
<dbReference type="GO" id="GO:1990281">
    <property type="term" value="C:efflux pump complex"/>
    <property type="evidence" value="ECO:0007669"/>
    <property type="project" value="TreeGrafter"/>
</dbReference>
<dbReference type="Gene3D" id="2.40.420.20">
    <property type="match status" value="1"/>
</dbReference>
<dbReference type="Proteomes" id="UP000002572">
    <property type="component" value="Chromosome"/>
</dbReference>
<dbReference type="AlphaFoldDB" id="E6W221"/>
<dbReference type="InterPro" id="IPR058627">
    <property type="entry name" value="MdtA-like_C"/>
</dbReference>
<dbReference type="InterPro" id="IPR030190">
    <property type="entry name" value="MacA_alpha-hairpin_sf"/>
</dbReference>
<dbReference type="GO" id="GO:1990195">
    <property type="term" value="C:macrolide transmembrane transporter complex"/>
    <property type="evidence" value="ECO:0007669"/>
    <property type="project" value="InterPro"/>
</dbReference>
<dbReference type="GO" id="GO:0015562">
    <property type="term" value="F:efflux transmembrane transporter activity"/>
    <property type="evidence" value="ECO:0007669"/>
    <property type="project" value="TreeGrafter"/>
</dbReference>
<gene>
    <name evidence="10" type="ordered locus">Selin_1920</name>
</gene>
<dbReference type="KEGG" id="din:Selin_1920"/>
<dbReference type="SUPFAM" id="SSF111369">
    <property type="entry name" value="HlyD-like secretion proteins"/>
    <property type="match status" value="1"/>
</dbReference>
<feature type="region of interest" description="Disordered" evidence="6">
    <location>
        <begin position="331"/>
        <end position="370"/>
    </location>
</feature>
<dbReference type="PANTHER" id="PTHR30469">
    <property type="entry name" value="MULTIDRUG RESISTANCE PROTEIN MDTA"/>
    <property type="match status" value="1"/>
</dbReference>
<feature type="domain" description="Multidrug resistance protein MdtA-like C-terminal permuted SH3" evidence="9">
    <location>
        <begin position="365"/>
        <end position="418"/>
    </location>
</feature>
<dbReference type="GO" id="GO:0019898">
    <property type="term" value="C:extrinsic component of membrane"/>
    <property type="evidence" value="ECO:0007669"/>
    <property type="project" value="InterPro"/>
</dbReference>
<evidence type="ECO:0000259" key="8">
    <source>
        <dbReference type="Pfam" id="PF25944"/>
    </source>
</evidence>
<evidence type="ECO:0000259" key="7">
    <source>
        <dbReference type="Pfam" id="PF25917"/>
    </source>
</evidence>
<name>E6W221_DESIS</name>
<accession>E6W221</accession>
<evidence type="ECO:0000256" key="5">
    <source>
        <dbReference type="SAM" id="Coils"/>
    </source>
</evidence>
<dbReference type="EMBL" id="CP002432">
    <property type="protein sequence ID" value="ADU66647.1"/>
    <property type="molecule type" value="Genomic_DNA"/>
</dbReference>
<dbReference type="Pfam" id="PF25967">
    <property type="entry name" value="RND-MFP_C"/>
    <property type="match status" value="1"/>
</dbReference>
<dbReference type="InterPro" id="IPR006143">
    <property type="entry name" value="RND_pump_MFP"/>
</dbReference>
<dbReference type="FunCoup" id="E6W221">
    <property type="interactions" value="236"/>
</dbReference>
<dbReference type="PANTHER" id="PTHR30469:SF33">
    <property type="entry name" value="SLR1207 PROTEIN"/>
    <property type="match status" value="1"/>
</dbReference>
<dbReference type="InterPro" id="IPR058625">
    <property type="entry name" value="MdtA-like_BSH"/>
</dbReference>
<evidence type="ECO:0000313" key="11">
    <source>
        <dbReference type="Proteomes" id="UP000002572"/>
    </source>
</evidence>
<organism evidence="10 11">
    <name type="scientific">Desulfurispirillum indicum (strain ATCC BAA-1389 / DSM 22839 / S5)</name>
    <dbReference type="NCBI Taxonomy" id="653733"/>
    <lineage>
        <taxon>Bacteria</taxon>
        <taxon>Pseudomonadati</taxon>
        <taxon>Chrysiogenota</taxon>
        <taxon>Chrysiogenia</taxon>
        <taxon>Chrysiogenales</taxon>
        <taxon>Chrysiogenaceae</taxon>
        <taxon>Desulfurispirillum</taxon>
    </lineage>
</organism>
<dbReference type="GO" id="GO:0030313">
    <property type="term" value="C:cell envelope"/>
    <property type="evidence" value="ECO:0007669"/>
    <property type="project" value="UniProtKB-SubCell"/>
</dbReference>
<dbReference type="RefSeq" id="WP_013506527.1">
    <property type="nucleotide sequence ID" value="NC_014836.1"/>
</dbReference>
<proteinExistence type="inferred from homology"/>
<dbReference type="Gene3D" id="6.10.140.1990">
    <property type="match status" value="1"/>
</dbReference>
<sequence length="448" mass="48591">MNREMQSRRWRPSRRALFLVLPGLVLLAGAGYFSWQHMFSNQKGQQAWSIAQVQKGNIENLVTATGTLQPRNYVDVGAQVSGQMQKIHVEVGTQVQQGELLAEIDPTLFVAKVDATRAQLRYQLAQLRDREAQLILAENHYRRQKNLLAEDATTEENVQNAEASLLSARAQIEMLRAQIDQTESTLRSDEASLNYAMIYAPMDGTVVSVSVRQGQTINASQQAPTILRIADLSTMTVQTQVSEADVSKLRMDMEAYFTTLGSQGRRWYGRLHRVEPTPTVENNVVLYNALFDVTNANRELLPQMTAQVFFVVSSARDALLVPVAALSMSSATNTNTAQRRERPAGAESGDRARMPGGESGERSRAAATASATSRATVQVVLADGTLEPREVEVGVSNRIQAQVLSGLVEGERVAVGVAQAGNSGAARTATAGSPLAAGGPGTGMPRVR</sequence>
<evidence type="ECO:0000256" key="3">
    <source>
        <dbReference type="ARBA" id="ARBA00022448"/>
    </source>
</evidence>
<dbReference type="Gene3D" id="2.40.50.100">
    <property type="match status" value="1"/>
</dbReference>
<protein>
    <submittedName>
        <fullName evidence="10">Efflux transporter, RND family, MFP subunit</fullName>
    </submittedName>
</protein>
<keyword evidence="11" id="KW-1185">Reference proteome</keyword>
<keyword evidence="4 5" id="KW-0175">Coiled coil</keyword>
<reference evidence="10 11" key="1">
    <citation type="submission" date="2010-12" db="EMBL/GenBank/DDBJ databases">
        <title>Complete sequence of Desulfurispirillum indicum S5.</title>
        <authorList>
            <consortium name="US DOE Joint Genome Institute"/>
            <person name="Lucas S."/>
            <person name="Copeland A."/>
            <person name="Lapidus A."/>
            <person name="Cheng J.-F."/>
            <person name="Goodwin L."/>
            <person name="Pitluck S."/>
            <person name="Chertkov O."/>
            <person name="Held B."/>
            <person name="Detter J.C."/>
            <person name="Han C."/>
            <person name="Tapia R."/>
            <person name="Land M."/>
            <person name="Hauser L."/>
            <person name="Kyrpides N."/>
            <person name="Ivanova N."/>
            <person name="Mikhailova N."/>
            <person name="Haggblom M."/>
            <person name="Rauschenbach I."/>
            <person name="Bini E."/>
            <person name="Woyke T."/>
        </authorList>
    </citation>
    <scope>NUCLEOTIDE SEQUENCE [LARGE SCALE GENOMIC DNA]</scope>
    <source>
        <strain evidence="11">ATCC BAA-1389 / DSM 22839 / S5</strain>
    </source>
</reference>
<dbReference type="InterPro" id="IPR058626">
    <property type="entry name" value="MdtA-like_b-barrel"/>
</dbReference>
<dbReference type="Pfam" id="PF25917">
    <property type="entry name" value="BSH_RND"/>
    <property type="match status" value="1"/>
</dbReference>
<comment type="subcellular location">
    <subcellularLocation>
        <location evidence="1">Cell membrane</location>
    </subcellularLocation>
</comment>
<evidence type="ECO:0000259" key="9">
    <source>
        <dbReference type="Pfam" id="PF25967"/>
    </source>
</evidence>
<dbReference type="GO" id="GO:1990961">
    <property type="term" value="P:xenobiotic detoxification by transmembrane export across the plasma membrane"/>
    <property type="evidence" value="ECO:0007669"/>
    <property type="project" value="InterPro"/>
</dbReference>
<feature type="compositionally biased region" description="Basic and acidic residues" evidence="6">
    <location>
        <begin position="338"/>
        <end position="364"/>
    </location>
</feature>
<dbReference type="eggNOG" id="COG0845">
    <property type="taxonomic scope" value="Bacteria"/>
</dbReference>
<feature type="domain" description="Multidrug resistance protein MdtA-like barrel-sandwich hybrid" evidence="7">
    <location>
        <begin position="72"/>
        <end position="227"/>
    </location>
</feature>
<dbReference type="Pfam" id="PF25944">
    <property type="entry name" value="Beta-barrel_RND"/>
    <property type="match status" value="1"/>
</dbReference>
<evidence type="ECO:0000256" key="1">
    <source>
        <dbReference type="ARBA" id="ARBA00004236"/>
    </source>
</evidence>
<dbReference type="STRING" id="653733.Selin_1920"/>
<dbReference type="OrthoDB" id="9784484at2"/>
<evidence type="ECO:0000256" key="2">
    <source>
        <dbReference type="ARBA" id="ARBA00009477"/>
    </source>
</evidence>
<dbReference type="InParanoid" id="E6W221"/>
<comment type="similarity">
    <text evidence="2">Belongs to the membrane fusion protein (MFP) (TC 8.A.1) family.</text>
</comment>
<keyword evidence="3" id="KW-0813">Transport</keyword>